<proteinExistence type="predicted"/>
<dbReference type="Pfam" id="PF09836">
    <property type="entry name" value="DUF2063"/>
    <property type="match status" value="1"/>
</dbReference>
<keyword evidence="2" id="KW-0238">DNA-binding</keyword>
<evidence type="ECO:0000313" key="2">
    <source>
        <dbReference type="EMBL" id="MFC5436908.1"/>
    </source>
</evidence>
<reference evidence="3" key="1">
    <citation type="journal article" date="2019" name="Int. J. Syst. Evol. Microbiol.">
        <title>The Global Catalogue of Microorganisms (GCM) 10K type strain sequencing project: providing services to taxonomists for standard genome sequencing and annotation.</title>
        <authorList>
            <consortium name="The Broad Institute Genomics Platform"/>
            <consortium name="The Broad Institute Genome Sequencing Center for Infectious Disease"/>
            <person name="Wu L."/>
            <person name="Ma J."/>
        </authorList>
    </citation>
    <scope>NUCLEOTIDE SEQUENCE [LARGE SCALE GENOMIC DNA]</scope>
    <source>
        <strain evidence="3">JCM 17130</strain>
    </source>
</reference>
<evidence type="ECO:0000259" key="1">
    <source>
        <dbReference type="Pfam" id="PF09836"/>
    </source>
</evidence>
<dbReference type="Proteomes" id="UP001596013">
    <property type="component" value="Unassembled WGS sequence"/>
</dbReference>
<gene>
    <name evidence="2" type="ORF">ACFPME_10100</name>
</gene>
<keyword evidence="3" id="KW-1185">Reference proteome</keyword>
<name>A0ABW0JLI1_9GAMM</name>
<comment type="caution">
    <text evidence="2">The sequence shown here is derived from an EMBL/GenBank/DDBJ whole genome shotgun (WGS) entry which is preliminary data.</text>
</comment>
<dbReference type="InterPro" id="IPR018640">
    <property type="entry name" value="DUF2063"/>
</dbReference>
<dbReference type="EMBL" id="JBHSMK010000005">
    <property type="protein sequence ID" value="MFC5436908.1"/>
    <property type="molecule type" value="Genomic_DNA"/>
</dbReference>
<sequence length="263" mass="29860">MNRLRALQQRTLQAVLGDNPSRLRELRGDDRVDTSRRMDVYRQGYRLRLRDALAAEYPGLGLLAGKRFERLLDSYVAAHPSGHYNIRWHGAGLPAFLEYARPWCERPALAEMARLDWAISTAFDAADETATVAMDLSGVPAAAWADMHLRPQAHLQVLSFTANVDAFRRAADAGGPRPRLRSRGRPHHLLVWRQALAVHYRAIEDDERCTLAAAMRDESFALLCERLAEHHDPASALSRMAEMLRRWIDDGLMAGWRLQQESM</sequence>
<feature type="domain" description="Putative DNA-binding" evidence="1">
    <location>
        <begin position="8"/>
        <end position="97"/>
    </location>
</feature>
<organism evidence="2 3">
    <name type="scientific">Rhodanobacter umsongensis</name>
    <dbReference type="NCBI Taxonomy" id="633153"/>
    <lineage>
        <taxon>Bacteria</taxon>
        <taxon>Pseudomonadati</taxon>
        <taxon>Pseudomonadota</taxon>
        <taxon>Gammaproteobacteria</taxon>
        <taxon>Lysobacterales</taxon>
        <taxon>Rhodanobacteraceae</taxon>
        <taxon>Rhodanobacter</taxon>
    </lineage>
</organism>
<evidence type="ECO:0000313" key="3">
    <source>
        <dbReference type="Proteomes" id="UP001596013"/>
    </source>
</evidence>
<protein>
    <submittedName>
        <fullName evidence="2">DNA-binding domain-containing protein</fullName>
    </submittedName>
</protein>
<dbReference type="RefSeq" id="WP_377304785.1">
    <property type="nucleotide sequence ID" value="NZ_JBHSMK010000005.1"/>
</dbReference>
<dbReference type="GO" id="GO:0003677">
    <property type="term" value="F:DNA binding"/>
    <property type="evidence" value="ECO:0007669"/>
    <property type="project" value="UniProtKB-KW"/>
</dbReference>
<accession>A0ABW0JLI1</accession>